<evidence type="ECO:0000313" key="3">
    <source>
        <dbReference type="Proteomes" id="UP000095512"/>
    </source>
</evidence>
<protein>
    <submittedName>
        <fullName evidence="2">Uncharacterized protein</fullName>
    </submittedName>
</protein>
<dbReference type="Proteomes" id="UP000095512">
    <property type="component" value="Unassembled WGS sequence"/>
</dbReference>
<dbReference type="AlphaFoldDB" id="A0A174S3A7"/>
<evidence type="ECO:0000313" key="2">
    <source>
        <dbReference type="EMBL" id="CUP89620.1"/>
    </source>
</evidence>
<gene>
    <name evidence="2" type="ORF">ERS852480_04343</name>
</gene>
<name>A0A174S3A7_9FIRM</name>
<feature type="region of interest" description="Disordered" evidence="1">
    <location>
        <begin position="1"/>
        <end position="29"/>
    </location>
</feature>
<dbReference type="RefSeq" id="WP_166433533.1">
    <property type="nucleotide sequence ID" value="NZ_CZAB01000059.1"/>
</dbReference>
<organism evidence="2 3">
    <name type="scientific">Enterocloster clostridioformis</name>
    <dbReference type="NCBI Taxonomy" id="1531"/>
    <lineage>
        <taxon>Bacteria</taxon>
        <taxon>Bacillati</taxon>
        <taxon>Bacillota</taxon>
        <taxon>Clostridia</taxon>
        <taxon>Lachnospirales</taxon>
        <taxon>Lachnospiraceae</taxon>
        <taxon>Enterocloster</taxon>
    </lineage>
</organism>
<reference evidence="2 3" key="1">
    <citation type="submission" date="2015-09" db="EMBL/GenBank/DDBJ databases">
        <authorList>
            <consortium name="Pathogen Informatics"/>
        </authorList>
    </citation>
    <scope>NUCLEOTIDE SEQUENCE [LARGE SCALE GENOMIC DNA]</scope>
    <source>
        <strain evidence="2 3">2789STDY5834865</strain>
    </source>
</reference>
<evidence type="ECO:0000256" key="1">
    <source>
        <dbReference type="SAM" id="MobiDB-lite"/>
    </source>
</evidence>
<sequence length="58" mass="6460">MNFTSSPFERMMKEKPRPQAPAENRPPRGSACYGCCYWRGIACVSCYKELLKAGAGGR</sequence>
<accession>A0A174S3A7</accession>
<proteinExistence type="predicted"/>
<dbReference type="EMBL" id="CZAB01000059">
    <property type="protein sequence ID" value="CUP89620.1"/>
    <property type="molecule type" value="Genomic_DNA"/>
</dbReference>